<dbReference type="InterPro" id="IPR019734">
    <property type="entry name" value="TPR_rpt"/>
</dbReference>
<dbReference type="SUPFAM" id="SSF48452">
    <property type="entry name" value="TPR-like"/>
    <property type="match status" value="1"/>
</dbReference>
<evidence type="ECO:0000313" key="6">
    <source>
        <dbReference type="EMBL" id="RJG05324.1"/>
    </source>
</evidence>
<proteinExistence type="predicted"/>
<feature type="chain" id="PRO_5019413858" evidence="5">
    <location>
        <begin position="33"/>
        <end position="174"/>
    </location>
</feature>
<feature type="signal peptide" evidence="5">
    <location>
        <begin position="1"/>
        <end position="32"/>
    </location>
</feature>
<protein>
    <submittedName>
        <fullName evidence="6">Tetratricopeptide repeat protein</fullName>
    </submittedName>
</protein>
<comment type="caution">
    <text evidence="6">The sequence shown here is derived from an EMBL/GenBank/DDBJ whole genome shotgun (WGS) entry which is preliminary data.</text>
</comment>
<keyword evidence="2 3" id="KW-0802">TPR repeat</keyword>
<evidence type="ECO:0000313" key="7">
    <source>
        <dbReference type="Proteomes" id="UP000285190"/>
    </source>
</evidence>
<keyword evidence="5" id="KW-0732">Signal</keyword>
<dbReference type="InterPro" id="IPR011990">
    <property type="entry name" value="TPR-like_helical_dom_sf"/>
</dbReference>
<name>A0A418WYJ5_9BURK</name>
<evidence type="ECO:0000256" key="1">
    <source>
        <dbReference type="ARBA" id="ARBA00022737"/>
    </source>
</evidence>
<keyword evidence="7" id="KW-1185">Reference proteome</keyword>
<evidence type="ECO:0000256" key="2">
    <source>
        <dbReference type="ARBA" id="ARBA00022803"/>
    </source>
</evidence>
<reference evidence="6 7" key="1">
    <citation type="submission" date="2018-09" db="EMBL/GenBank/DDBJ databases">
        <authorList>
            <person name="Zhu H."/>
        </authorList>
    </citation>
    <scope>NUCLEOTIDE SEQUENCE [LARGE SCALE GENOMIC DNA]</scope>
    <source>
        <strain evidence="6 7">K2R10-39</strain>
    </source>
</reference>
<feature type="compositionally biased region" description="Low complexity" evidence="4">
    <location>
        <begin position="159"/>
        <end position="174"/>
    </location>
</feature>
<evidence type="ECO:0000256" key="5">
    <source>
        <dbReference type="SAM" id="SignalP"/>
    </source>
</evidence>
<dbReference type="PROSITE" id="PS50005">
    <property type="entry name" value="TPR"/>
    <property type="match status" value="1"/>
</dbReference>
<accession>A0A418WYJ5</accession>
<dbReference type="EMBL" id="QYUN01000002">
    <property type="protein sequence ID" value="RJG05324.1"/>
    <property type="molecule type" value="Genomic_DNA"/>
</dbReference>
<dbReference type="PROSITE" id="PS50293">
    <property type="entry name" value="TPR_REGION"/>
    <property type="match status" value="1"/>
</dbReference>
<gene>
    <name evidence="6" type="ORF">D3870_04200</name>
</gene>
<feature type="region of interest" description="Disordered" evidence="4">
    <location>
        <begin position="155"/>
        <end position="174"/>
    </location>
</feature>
<sequence length="174" mass="19014">MAGNTSMKRAMRTVHTLLLPMLLLSGCAMLPAEQGNLYDMRRQAEDAYANSEDDRAEKLLVGLLRAVPNDAEAWFYLGNLYARTNRPEQATQAYQKALLLNGGDARAWHNMGVVRLREAWAAFIRAHDVSAPDNALHAKVETVISAMEKIPLEGLTRQARPAPSASPAAGGTTK</sequence>
<dbReference type="Gene3D" id="1.25.40.10">
    <property type="entry name" value="Tetratricopeptide repeat domain"/>
    <property type="match status" value="1"/>
</dbReference>
<dbReference type="Proteomes" id="UP000285190">
    <property type="component" value="Unassembled WGS sequence"/>
</dbReference>
<evidence type="ECO:0000256" key="3">
    <source>
        <dbReference type="PROSITE-ProRule" id="PRU00339"/>
    </source>
</evidence>
<organism evidence="6 7">
    <name type="scientific">Noviherbaspirillum cavernae</name>
    <dbReference type="NCBI Taxonomy" id="2320862"/>
    <lineage>
        <taxon>Bacteria</taxon>
        <taxon>Pseudomonadati</taxon>
        <taxon>Pseudomonadota</taxon>
        <taxon>Betaproteobacteria</taxon>
        <taxon>Burkholderiales</taxon>
        <taxon>Oxalobacteraceae</taxon>
        <taxon>Noviherbaspirillum</taxon>
    </lineage>
</organism>
<dbReference type="SMART" id="SM00028">
    <property type="entry name" value="TPR"/>
    <property type="match status" value="1"/>
</dbReference>
<evidence type="ECO:0000256" key="4">
    <source>
        <dbReference type="SAM" id="MobiDB-lite"/>
    </source>
</evidence>
<dbReference type="InterPro" id="IPR013105">
    <property type="entry name" value="TPR_2"/>
</dbReference>
<keyword evidence="1" id="KW-0677">Repeat</keyword>
<dbReference type="Pfam" id="PF07719">
    <property type="entry name" value="TPR_2"/>
    <property type="match status" value="1"/>
</dbReference>
<dbReference type="AlphaFoldDB" id="A0A418WYJ5"/>
<feature type="repeat" description="TPR" evidence="3">
    <location>
        <begin position="71"/>
        <end position="104"/>
    </location>
</feature>